<keyword evidence="7" id="KW-0325">Glycoprotein</keyword>
<dbReference type="Gene3D" id="3.30.1120.10">
    <property type="match status" value="1"/>
</dbReference>
<dbReference type="InterPro" id="IPR024607">
    <property type="entry name" value="Sulfatase_CS"/>
</dbReference>
<dbReference type="FunFam" id="3.40.720.10:FF:000023">
    <property type="entry name" value="Arylsulfatase A"/>
    <property type="match status" value="1"/>
</dbReference>
<proteinExistence type="inferred from homology"/>
<dbReference type="CDD" id="cd16026">
    <property type="entry name" value="GALNS_like"/>
    <property type="match status" value="1"/>
</dbReference>
<dbReference type="PANTHER" id="PTHR42693:SF11">
    <property type="entry name" value="ARYLSULFATASE A"/>
    <property type="match status" value="1"/>
</dbReference>
<dbReference type="PANTHER" id="PTHR42693">
    <property type="entry name" value="ARYLSULFATASE FAMILY MEMBER"/>
    <property type="match status" value="1"/>
</dbReference>
<dbReference type="InterPro" id="IPR017850">
    <property type="entry name" value="Alkaline_phosphatase_core_sf"/>
</dbReference>
<dbReference type="GeneID" id="105311942"/>
<evidence type="ECO:0000256" key="4">
    <source>
        <dbReference type="ARBA" id="ARBA00022729"/>
    </source>
</evidence>
<evidence type="ECO:0000256" key="8">
    <source>
        <dbReference type="SAM" id="SignalP"/>
    </source>
</evidence>
<evidence type="ECO:0000256" key="6">
    <source>
        <dbReference type="ARBA" id="ARBA00022837"/>
    </source>
</evidence>
<protein>
    <recommendedName>
        <fullName evidence="9">Sulfatase N-terminal domain-containing protein</fullName>
    </recommendedName>
</protein>
<accession>A0AAN0IYB1</accession>
<dbReference type="GO" id="GO:0004065">
    <property type="term" value="F:arylsulfatase activity"/>
    <property type="evidence" value="ECO:0007669"/>
    <property type="project" value="TreeGrafter"/>
</dbReference>
<dbReference type="InterPro" id="IPR050738">
    <property type="entry name" value="Sulfatase"/>
</dbReference>
<reference evidence="11" key="1">
    <citation type="journal article" date="2010" name="Nature">
        <title>The Amphimedon queenslandica genome and the evolution of animal complexity.</title>
        <authorList>
            <person name="Srivastava M."/>
            <person name="Simakov O."/>
            <person name="Chapman J."/>
            <person name="Fahey B."/>
            <person name="Gauthier M.E."/>
            <person name="Mitros T."/>
            <person name="Richards G.S."/>
            <person name="Conaco C."/>
            <person name="Dacre M."/>
            <person name="Hellsten U."/>
            <person name="Larroux C."/>
            <person name="Putnam N.H."/>
            <person name="Stanke M."/>
            <person name="Adamska M."/>
            <person name="Darling A."/>
            <person name="Degnan S.M."/>
            <person name="Oakley T.H."/>
            <person name="Plachetzki D.C."/>
            <person name="Zhai Y."/>
            <person name="Adamski M."/>
            <person name="Calcino A."/>
            <person name="Cummins S.F."/>
            <person name="Goodstein D.M."/>
            <person name="Harris C."/>
            <person name="Jackson D.J."/>
            <person name="Leys S.P."/>
            <person name="Shu S."/>
            <person name="Woodcroft B.J."/>
            <person name="Vervoort M."/>
            <person name="Kosik K.S."/>
            <person name="Manning G."/>
            <person name="Degnan B.M."/>
            <person name="Rokhsar D.S."/>
        </authorList>
    </citation>
    <scope>NUCLEOTIDE SEQUENCE [LARGE SCALE GENOMIC DNA]</scope>
</reference>
<dbReference type="Pfam" id="PF14707">
    <property type="entry name" value="Sulfatase_C"/>
    <property type="match status" value="1"/>
</dbReference>
<dbReference type="Pfam" id="PF00884">
    <property type="entry name" value="Sulfatase"/>
    <property type="match status" value="1"/>
</dbReference>
<feature type="domain" description="Sulfatase N-terminal" evidence="9">
    <location>
        <begin position="22"/>
        <end position="345"/>
    </location>
</feature>
<keyword evidence="4 8" id="KW-0732">Signal</keyword>
<dbReference type="PROSITE" id="PS00523">
    <property type="entry name" value="SULFATASE_1"/>
    <property type="match status" value="1"/>
</dbReference>
<comment type="similarity">
    <text evidence="2">Belongs to the sulfatase family.</text>
</comment>
<keyword evidence="5" id="KW-0378">Hydrolase</keyword>
<dbReference type="PROSITE" id="PS00149">
    <property type="entry name" value="SULFATASE_2"/>
    <property type="match status" value="1"/>
</dbReference>
<organism evidence="10 11">
    <name type="scientific">Amphimedon queenslandica</name>
    <name type="common">Sponge</name>
    <dbReference type="NCBI Taxonomy" id="400682"/>
    <lineage>
        <taxon>Eukaryota</taxon>
        <taxon>Metazoa</taxon>
        <taxon>Porifera</taxon>
        <taxon>Demospongiae</taxon>
        <taxon>Heteroscleromorpha</taxon>
        <taxon>Haplosclerida</taxon>
        <taxon>Niphatidae</taxon>
        <taxon>Amphimedon</taxon>
    </lineage>
</organism>
<dbReference type="GO" id="GO:0046872">
    <property type="term" value="F:metal ion binding"/>
    <property type="evidence" value="ECO:0007669"/>
    <property type="project" value="UniProtKB-KW"/>
</dbReference>
<name>A0AAN0IYB1_AMPQE</name>
<dbReference type="EnsemblMetazoa" id="XM_019993983.1">
    <property type="protein sequence ID" value="XP_019849542.1"/>
    <property type="gene ID" value="LOC105311942"/>
</dbReference>
<sequence length="481" mass="53620">MEEKLVFLLAFVIPLSCSAPPPNFVVFLADDLGYGDLSSYGHPTIITPNIDSLAATGTKFTQFYSAYPICTPSRSGLLTGRLPVRNGIFTDHSYPIDMAFRVFLPSNTGGLPSDEVTIPQVLKQGGYNSALIGKWHLGHVSCLPTERGFDEFFGLPYAQDEGCAPYFCPEEDRLLSWPGVPLYNNTKIIEQPVNLNTLTPRYNERALDFITRNKDNPFFLFMSYDEVHVPLFASKDFLNTSVRGLYGDATLEMDASVGLIMNKLKELNLTNNTLVVFTSDNGAWTRKELDGGSNGLLRGQKGETYEGGIRVPTIFSWPGKIPSGKVSMSLGSHLDLLATFAELASVKLPNRTLDSYSLGPLLLQDKESPRETVFYYRGKTLMAVRYRNFKAHFVTRSGWGEDPPIRHDPPILYNLGTDPSEQYPLQAKQYETVIDQITKIAQDHTKSVLPLPKSQLDEMEDFNKNIPPCCQLKPVRNCTCG</sequence>
<evidence type="ECO:0000313" key="11">
    <source>
        <dbReference type="Proteomes" id="UP000007879"/>
    </source>
</evidence>
<evidence type="ECO:0000256" key="2">
    <source>
        <dbReference type="ARBA" id="ARBA00008779"/>
    </source>
</evidence>
<dbReference type="AlphaFoldDB" id="A0AAN0IYB1"/>
<feature type="chain" id="PRO_5043016111" description="Sulfatase N-terminal domain-containing protein" evidence="8">
    <location>
        <begin position="19"/>
        <end position="481"/>
    </location>
</feature>
<evidence type="ECO:0000256" key="5">
    <source>
        <dbReference type="ARBA" id="ARBA00022801"/>
    </source>
</evidence>
<comment type="cofactor">
    <cofactor evidence="1">
        <name>Ca(2+)</name>
        <dbReference type="ChEBI" id="CHEBI:29108"/>
    </cofactor>
</comment>
<evidence type="ECO:0000256" key="7">
    <source>
        <dbReference type="ARBA" id="ARBA00023180"/>
    </source>
</evidence>
<keyword evidence="11" id="KW-1185">Reference proteome</keyword>
<keyword evidence="3" id="KW-0479">Metal-binding</keyword>
<dbReference type="Proteomes" id="UP000007879">
    <property type="component" value="Unassembled WGS sequence"/>
</dbReference>
<dbReference type="InterPro" id="IPR000917">
    <property type="entry name" value="Sulfatase_N"/>
</dbReference>
<evidence type="ECO:0000259" key="9">
    <source>
        <dbReference type="Pfam" id="PF00884"/>
    </source>
</evidence>
<dbReference type="RefSeq" id="XP_019849542.1">
    <property type="nucleotide sequence ID" value="XM_019993983.1"/>
</dbReference>
<reference evidence="10" key="2">
    <citation type="submission" date="2024-06" db="UniProtKB">
        <authorList>
            <consortium name="EnsemblMetazoa"/>
        </authorList>
    </citation>
    <scope>IDENTIFICATION</scope>
</reference>
<evidence type="ECO:0000256" key="1">
    <source>
        <dbReference type="ARBA" id="ARBA00001913"/>
    </source>
</evidence>
<evidence type="ECO:0000313" key="10">
    <source>
        <dbReference type="EnsemblMetazoa" id="XP_019849542.1"/>
    </source>
</evidence>
<keyword evidence="6" id="KW-0106">Calcium</keyword>
<dbReference type="KEGG" id="aqu:105311942"/>
<feature type="signal peptide" evidence="8">
    <location>
        <begin position="1"/>
        <end position="18"/>
    </location>
</feature>
<dbReference type="SUPFAM" id="SSF53649">
    <property type="entry name" value="Alkaline phosphatase-like"/>
    <property type="match status" value="1"/>
</dbReference>
<dbReference type="Gene3D" id="3.40.720.10">
    <property type="entry name" value="Alkaline Phosphatase, subunit A"/>
    <property type="match status" value="1"/>
</dbReference>
<evidence type="ECO:0000256" key="3">
    <source>
        <dbReference type="ARBA" id="ARBA00022723"/>
    </source>
</evidence>